<dbReference type="Gene3D" id="3.30.40.10">
    <property type="entry name" value="Zinc/RING finger domain, C3HC4 (zinc finger)"/>
    <property type="match status" value="1"/>
</dbReference>
<feature type="compositionally biased region" description="Low complexity" evidence="10">
    <location>
        <begin position="475"/>
        <end position="484"/>
    </location>
</feature>
<keyword evidence="4" id="KW-0862">Zinc</keyword>
<feature type="compositionally biased region" description="Polar residues" evidence="10">
    <location>
        <begin position="445"/>
        <end position="463"/>
    </location>
</feature>
<feature type="domain" description="RING-type" evidence="11">
    <location>
        <begin position="55"/>
        <end position="103"/>
    </location>
</feature>
<dbReference type="PROSITE" id="PS50089">
    <property type="entry name" value="ZF_RING_2"/>
    <property type="match status" value="1"/>
</dbReference>
<dbReference type="CDD" id="cd16618">
    <property type="entry name" value="mRING-HC-C4C4_CNOT4"/>
    <property type="match status" value="1"/>
</dbReference>
<dbReference type="AlphaFoldDB" id="A0A9P0ZUU5"/>
<evidence type="ECO:0000256" key="4">
    <source>
        <dbReference type="ARBA" id="ARBA00022833"/>
    </source>
</evidence>
<dbReference type="SUPFAM" id="SSF57850">
    <property type="entry name" value="RING/U-box"/>
    <property type="match status" value="1"/>
</dbReference>
<evidence type="ECO:0008006" key="15">
    <source>
        <dbReference type="Google" id="ProtNLM"/>
    </source>
</evidence>
<evidence type="ECO:0000259" key="12">
    <source>
        <dbReference type="PROSITE" id="PS50102"/>
    </source>
</evidence>
<dbReference type="PANTHER" id="PTHR12603">
    <property type="entry name" value="CCR4-NOT TRANSCRIPTION COMPLEX RELATED"/>
    <property type="match status" value="1"/>
</dbReference>
<sequence length="909" mass="100790">MPSIMSSQSCGCRTPLFRELVFRVYLRLSPSPIELSHSLSFPCRGIMNGEEEKKCPLCAEEMDWTDQQFKPCKCGYQVCVWCWHHIMDMSEKEETEGRCPACRTIYDKEKVVAMQTDIERVKNSHANGKAKPPKAKPKTNEVKKDLTNVRVIQRRMAYVIGLPLTLADEDLLQRKQYFGQYGKVTKVSLSRTAGGAVQQFINDSCSVYITYSKEEEAVRCIQSVHGFVLDGRFLRASFGTAKYCHAWLRNMPCNNTSCLYLHSLGADEDSFGKDETAAIHTRNRVQQVAGATNNVIRRSGSMLPPPVDEIANSGIHPTERTLAQNATFNSTNGSLSSIGSHVPRSICCNDKDGGASGLKRPTTFVDIVGRSSSSDLENDGNSSQSWKNSNLLSDISGSSISREDYNQDPYSDTLHFSVSSSNYLSNQLQREQSQDPYSDTPHFNVPSSNYLSNQMQRDQSSGEFSDETFREDLISSDGQGSQDSNGLWQRTPFIDSSHPENLRESTGGHLLLNNNKGTSSFSDIGLNLHSSAAVYKQEDEASLPLSCANLVLSEGHHDMKFQRSAKADMVYRSSNSFSNEEIVEHLRRIEDDLLSNDADISAFGPVESSIISNFMSMNFDDEAGGHHGSSRNSVNFGQSRLPLTNQNGILSQVNDLEPPFRNISQMPKPCPGVEYEANKEHYLCKPQYQVPRARSFAPPGFSVSSTTTMHSPPGFASEGAGGFPRRTSGSGSNAEFVDPAILSFVKSAPMNTEMSRVGFAPPAPQQRSSLDDEARLWLLIQQQQKSTTGELSSQIFAPSNTTTYQDHRFLGGNDFSSLNNYGYHHQQQTTSNMVPQPPLSRGYQQQQHGWEETQCRNEAGLRGVTGEVDRNLHQRLGGANYFSGSTYGDLMFQAQNSGDVYTRGVFGMM</sequence>
<keyword evidence="5 9" id="KW-0694">RNA-binding</keyword>
<dbReference type="Pfam" id="PF14570">
    <property type="entry name" value="zf-RING_4"/>
    <property type="match status" value="1"/>
</dbReference>
<dbReference type="InterPro" id="IPR003954">
    <property type="entry name" value="RRM_euk-type"/>
</dbReference>
<dbReference type="GO" id="GO:0004842">
    <property type="term" value="F:ubiquitin-protein transferase activity"/>
    <property type="evidence" value="ECO:0007669"/>
    <property type="project" value="InterPro"/>
</dbReference>
<accession>A0A9P0ZUU5</accession>
<keyword evidence="7" id="KW-0539">Nucleus</keyword>
<dbReference type="SUPFAM" id="SSF54928">
    <property type="entry name" value="RNA-binding domain, RBD"/>
    <property type="match status" value="1"/>
</dbReference>
<evidence type="ECO:0000256" key="2">
    <source>
        <dbReference type="ARBA" id="ARBA00022723"/>
    </source>
</evidence>
<dbReference type="Gene3D" id="3.30.70.330">
    <property type="match status" value="1"/>
</dbReference>
<evidence type="ECO:0000256" key="6">
    <source>
        <dbReference type="ARBA" id="ARBA00023054"/>
    </source>
</evidence>
<evidence type="ECO:0000256" key="5">
    <source>
        <dbReference type="ARBA" id="ARBA00022884"/>
    </source>
</evidence>
<feature type="compositionally biased region" description="Polar residues" evidence="10">
    <location>
        <begin position="425"/>
        <end position="437"/>
    </location>
</feature>
<dbReference type="Proteomes" id="UP001152484">
    <property type="component" value="Unassembled WGS sequence"/>
</dbReference>
<keyword evidence="3 8" id="KW-0863">Zinc-finger</keyword>
<dbReference type="InterPro" id="IPR039780">
    <property type="entry name" value="Mot2"/>
</dbReference>
<evidence type="ECO:0000256" key="1">
    <source>
        <dbReference type="ARBA" id="ARBA00004123"/>
    </source>
</evidence>
<dbReference type="InterPro" id="IPR013083">
    <property type="entry name" value="Znf_RING/FYVE/PHD"/>
</dbReference>
<comment type="caution">
    <text evidence="13">The sequence shown here is derived from an EMBL/GenBank/DDBJ whole genome shotgun (WGS) entry which is preliminary data.</text>
</comment>
<feature type="domain" description="RRM" evidence="12">
    <location>
        <begin position="155"/>
        <end position="241"/>
    </location>
</feature>
<proteinExistence type="predicted"/>
<dbReference type="InterPro" id="IPR001841">
    <property type="entry name" value="Znf_RING"/>
</dbReference>
<evidence type="ECO:0000256" key="10">
    <source>
        <dbReference type="SAM" id="MobiDB-lite"/>
    </source>
</evidence>
<evidence type="ECO:0000256" key="9">
    <source>
        <dbReference type="PROSITE-ProRule" id="PRU00176"/>
    </source>
</evidence>
<gene>
    <name evidence="13" type="ORF">CEURO_LOCUS21039</name>
</gene>
<evidence type="ECO:0000256" key="8">
    <source>
        <dbReference type="PROSITE-ProRule" id="PRU00175"/>
    </source>
</evidence>
<dbReference type="FunFam" id="3.30.70.330:FF:000161">
    <property type="entry name" value="RNA binding (RRM/RBD/RNP motifs) family protein"/>
    <property type="match status" value="1"/>
</dbReference>
<dbReference type="OrthoDB" id="1923159at2759"/>
<dbReference type="Pfam" id="PF00076">
    <property type="entry name" value="RRM_1"/>
    <property type="match status" value="1"/>
</dbReference>
<dbReference type="GO" id="GO:0030014">
    <property type="term" value="C:CCR4-NOT complex"/>
    <property type="evidence" value="ECO:0007669"/>
    <property type="project" value="InterPro"/>
</dbReference>
<dbReference type="SMART" id="SM00360">
    <property type="entry name" value="RRM"/>
    <property type="match status" value="1"/>
</dbReference>
<dbReference type="SMART" id="SM00361">
    <property type="entry name" value="RRM_1"/>
    <property type="match status" value="1"/>
</dbReference>
<dbReference type="GO" id="GO:0003723">
    <property type="term" value="F:RNA binding"/>
    <property type="evidence" value="ECO:0007669"/>
    <property type="project" value="UniProtKB-UniRule"/>
</dbReference>
<dbReference type="FunFam" id="3.30.40.10:FF:000006">
    <property type="entry name" value="CCR4-NOT transcription complex subunit 4"/>
    <property type="match status" value="1"/>
</dbReference>
<dbReference type="GO" id="GO:0005634">
    <property type="term" value="C:nucleus"/>
    <property type="evidence" value="ECO:0007669"/>
    <property type="project" value="UniProtKB-SubCell"/>
</dbReference>
<dbReference type="GO" id="GO:0016567">
    <property type="term" value="P:protein ubiquitination"/>
    <property type="evidence" value="ECO:0007669"/>
    <property type="project" value="TreeGrafter"/>
</dbReference>
<dbReference type="InterPro" id="IPR039515">
    <property type="entry name" value="NOT4_mRING-HC-C4C4"/>
</dbReference>
<feature type="region of interest" description="Disordered" evidence="10">
    <location>
        <begin position="713"/>
        <end position="732"/>
    </location>
</feature>
<reference evidence="13" key="1">
    <citation type="submission" date="2022-07" db="EMBL/GenBank/DDBJ databases">
        <authorList>
            <person name="Macas J."/>
            <person name="Novak P."/>
            <person name="Neumann P."/>
        </authorList>
    </citation>
    <scope>NUCLEOTIDE SEQUENCE</scope>
</reference>
<feature type="region of interest" description="Disordered" evidence="10">
    <location>
        <begin position="425"/>
        <end position="508"/>
    </location>
</feature>
<keyword evidence="14" id="KW-1185">Reference proteome</keyword>
<evidence type="ECO:0000313" key="13">
    <source>
        <dbReference type="EMBL" id="CAH9116170.1"/>
    </source>
</evidence>
<comment type="subcellular location">
    <subcellularLocation>
        <location evidence="1">Nucleus</location>
    </subcellularLocation>
</comment>
<keyword evidence="6" id="KW-0175">Coiled coil</keyword>
<dbReference type="CDD" id="cd12438">
    <property type="entry name" value="RRM_CNOT4"/>
    <property type="match status" value="1"/>
</dbReference>
<dbReference type="InterPro" id="IPR012677">
    <property type="entry name" value="Nucleotide-bd_a/b_plait_sf"/>
</dbReference>
<feature type="region of interest" description="Disordered" evidence="10">
    <location>
        <begin position="370"/>
        <end position="391"/>
    </location>
</feature>
<evidence type="ECO:0000313" key="14">
    <source>
        <dbReference type="Proteomes" id="UP001152484"/>
    </source>
</evidence>
<dbReference type="GO" id="GO:0008270">
    <property type="term" value="F:zinc ion binding"/>
    <property type="evidence" value="ECO:0007669"/>
    <property type="project" value="UniProtKB-KW"/>
</dbReference>
<dbReference type="PANTHER" id="PTHR12603:SF10">
    <property type="entry name" value="TRANSCRIPTION FACTOR C2H2 FAMILY"/>
    <property type="match status" value="1"/>
</dbReference>
<evidence type="ECO:0000256" key="7">
    <source>
        <dbReference type="ARBA" id="ARBA00023242"/>
    </source>
</evidence>
<dbReference type="InterPro" id="IPR000504">
    <property type="entry name" value="RRM_dom"/>
</dbReference>
<protein>
    <recommendedName>
        <fullName evidence="15">CCR4-NOT transcription complex subunit 4</fullName>
    </recommendedName>
</protein>
<organism evidence="13 14">
    <name type="scientific">Cuscuta europaea</name>
    <name type="common">European dodder</name>
    <dbReference type="NCBI Taxonomy" id="41803"/>
    <lineage>
        <taxon>Eukaryota</taxon>
        <taxon>Viridiplantae</taxon>
        <taxon>Streptophyta</taxon>
        <taxon>Embryophyta</taxon>
        <taxon>Tracheophyta</taxon>
        <taxon>Spermatophyta</taxon>
        <taxon>Magnoliopsida</taxon>
        <taxon>eudicotyledons</taxon>
        <taxon>Gunneridae</taxon>
        <taxon>Pentapetalae</taxon>
        <taxon>asterids</taxon>
        <taxon>lamiids</taxon>
        <taxon>Solanales</taxon>
        <taxon>Convolvulaceae</taxon>
        <taxon>Cuscuteae</taxon>
        <taxon>Cuscuta</taxon>
        <taxon>Cuscuta subgen. Cuscuta</taxon>
    </lineage>
</organism>
<dbReference type="EMBL" id="CAMAPE010000070">
    <property type="protein sequence ID" value="CAH9116170.1"/>
    <property type="molecule type" value="Genomic_DNA"/>
</dbReference>
<dbReference type="PROSITE" id="PS50102">
    <property type="entry name" value="RRM"/>
    <property type="match status" value="1"/>
</dbReference>
<evidence type="ECO:0000259" key="11">
    <source>
        <dbReference type="PROSITE" id="PS50089"/>
    </source>
</evidence>
<name>A0A9P0ZUU5_CUSEU</name>
<evidence type="ECO:0000256" key="3">
    <source>
        <dbReference type="ARBA" id="ARBA00022771"/>
    </source>
</evidence>
<dbReference type="InterPro" id="IPR034261">
    <property type="entry name" value="CNOT4_RRM"/>
</dbReference>
<keyword evidence="2" id="KW-0479">Metal-binding</keyword>
<dbReference type="InterPro" id="IPR035979">
    <property type="entry name" value="RBD_domain_sf"/>
</dbReference>